<keyword evidence="1" id="KW-0732">Signal</keyword>
<evidence type="ECO:0000313" key="2">
    <source>
        <dbReference type="EMBL" id="MCW9705728.1"/>
    </source>
</evidence>
<proteinExistence type="predicted"/>
<name>A0ABT3PJ03_9BACT</name>
<feature type="signal peptide" evidence="1">
    <location>
        <begin position="1"/>
        <end position="24"/>
    </location>
</feature>
<gene>
    <name evidence="2" type="ORF">J6I44_02615</name>
</gene>
<protein>
    <recommendedName>
        <fullName evidence="4">Carboxypeptidase regulatory-like domain-containing protein</fullName>
    </recommendedName>
</protein>
<evidence type="ECO:0000313" key="3">
    <source>
        <dbReference type="Proteomes" id="UP001207918"/>
    </source>
</evidence>
<reference evidence="2 3" key="1">
    <citation type="submission" date="2021-03" db="EMBL/GenBank/DDBJ databases">
        <title>Aliifodinibius sp. nov., a new bacterium isolated from saline soil.</title>
        <authorList>
            <person name="Galisteo C."/>
            <person name="De La Haba R."/>
            <person name="Sanchez-Porro C."/>
            <person name="Ventosa A."/>
        </authorList>
    </citation>
    <scope>NUCLEOTIDE SEQUENCE [LARGE SCALE GENOMIC DNA]</scope>
    <source>
        <strain evidence="2 3">1BSP15-2V2</strain>
    </source>
</reference>
<accession>A0ABT3PJ03</accession>
<organism evidence="2 3">
    <name type="scientific">Fodinibius salsisoli</name>
    <dbReference type="NCBI Taxonomy" id="2820877"/>
    <lineage>
        <taxon>Bacteria</taxon>
        <taxon>Pseudomonadati</taxon>
        <taxon>Balneolota</taxon>
        <taxon>Balneolia</taxon>
        <taxon>Balneolales</taxon>
        <taxon>Balneolaceae</taxon>
        <taxon>Fodinibius</taxon>
    </lineage>
</organism>
<feature type="chain" id="PRO_5046114361" description="Carboxypeptidase regulatory-like domain-containing protein" evidence="1">
    <location>
        <begin position="25"/>
        <end position="439"/>
    </location>
</feature>
<sequence length="439" mass="47718">MQRSFNYISILLITLFLLSCSDNSSGPGNTGPISATISGQVQAPDNATPIQGATVYIGEAPANNSGSQNKIMAQLPTQSGGQENCEEPSASYTAYTCTDADGSFEFETEVEAGQDEIELKILKGNFYFTKSVTINTDGTSDVGTLMVSTSNIDIAVITGSYDRMQDVLAKVGFGEIVTDPNAAEYGKLKLGTETFDLYDGDTSLPEDYPDMGMLFEDKDGDGKPDVNNYDIVFINCGASEEYLFPSKEKTHGHAHDQAFHAKSLLAEKEISTINDYVQNGGMLYTTDLAYNYTEQVFPSYIDFMGDPGASAEEAEQIYAAETGLPDITVQAELLDSNLADWLSVVNCESENCINGDQSVTIRGFASNWAVMNGAHNGADTKPWVKGPVEWNNGSGVKPLSISFSLGSGKVIYSSYHTIEHEHSHEFRPQERILQYLVFE</sequence>
<dbReference type="SUPFAM" id="SSF49464">
    <property type="entry name" value="Carboxypeptidase regulatory domain-like"/>
    <property type="match status" value="1"/>
</dbReference>
<evidence type="ECO:0008006" key="4">
    <source>
        <dbReference type="Google" id="ProtNLM"/>
    </source>
</evidence>
<comment type="caution">
    <text evidence="2">The sequence shown here is derived from an EMBL/GenBank/DDBJ whole genome shotgun (WGS) entry which is preliminary data.</text>
</comment>
<dbReference type="Gene3D" id="2.60.40.1120">
    <property type="entry name" value="Carboxypeptidase-like, regulatory domain"/>
    <property type="match status" value="1"/>
</dbReference>
<dbReference type="InterPro" id="IPR008969">
    <property type="entry name" value="CarboxyPept-like_regulatory"/>
</dbReference>
<dbReference type="EMBL" id="JAGGJA010000001">
    <property type="protein sequence ID" value="MCW9705728.1"/>
    <property type="molecule type" value="Genomic_DNA"/>
</dbReference>
<dbReference type="RefSeq" id="WP_265764392.1">
    <property type="nucleotide sequence ID" value="NZ_JAGGJA010000001.1"/>
</dbReference>
<dbReference type="Proteomes" id="UP001207918">
    <property type="component" value="Unassembled WGS sequence"/>
</dbReference>
<keyword evidence="3" id="KW-1185">Reference proteome</keyword>
<dbReference type="PROSITE" id="PS51257">
    <property type="entry name" value="PROKAR_LIPOPROTEIN"/>
    <property type="match status" value="1"/>
</dbReference>
<evidence type="ECO:0000256" key="1">
    <source>
        <dbReference type="SAM" id="SignalP"/>
    </source>
</evidence>